<dbReference type="Gene3D" id="3.90.1150.30">
    <property type="match status" value="1"/>
</dbReference>
<evidence type="ECO:0000313" key="1">
    <source>
        <dbReference type="EMBL" id="UYQ74133.1"/>
    </source>
</evidence>
<dbReference type="InterPro" id="IPR038056">
    <property type="entry name" value="YjbR-like_sf"/>
</dbReference>
<organism evidence="1 2">
    <name type="scientific">Pelagibacterium flavum</name>
    <dbReference type="NCBI Taxonomy" id="2984530"/>
    <lineage>
        <taxon>Bacteria</taxon>
        <taxon>Pseudomonadati</taxon>
        <taxon>Pseudomonadota</taxon>
        <taxon>Alphaproteobacteria</taxon>
        <taxon>Hyphomicrobiales</taxon>
        <taxon>Devosiaceae</taxon>
        <taxon>Pelagibacterium</taxon>
    </lineage>
</organism>
<name>A0ABY6IU16_9HYPH</name>
<dbReference type="InterPro" id="IPR058532">
    <property type="entry name" value="YjbR/MT2646/Rv2570-like"/>
</dbReference>
<keyword evidence="1" id="KW-0238">DNA-binding</keyword>
<gene>
    <name evidence="1" type="ORF">OF122_15115</name>
</gene>
<keyword evidence="2" id="KW-1185">Reference proteome</keyword>
<proteinExistence type="predicted"/>
<reference evidence="1" key="1">
    <citation type="submission" date="2022-10" db="EMBL/GenBank/DDBJ databases">
        <title>YIM 151497 complete genome.</title>
        <authorList>
            <person name="Chen X."/>
        </authorList>
    </citation>
    <scope>NUCLEOTIDE SEQUENCE</scope>
    <source>
        <strain evidence="1">YIM 151497</strain>
    </source>
</reference>
<sequence length="104" mass="11306">MAGTSLVDQWESHVAKVGGKVFVLLSADKDEAHVTFKCTEESFELLTTLDGVDQAPYFAKRKWVSVAEGAPLSASELEAYVKRSYALVAAGLTRKARQEIGITD</sequence>
<dbReference type="SUPFAM" id="SSF142906">
    <property type="entry name" value="YjbR-like"/>
    <property type="match status" value="1"/>
</dbReference>
<dbReference type="Proteomes" id="UP001163882">
    <property type="component" value="Chromosome"/>
</dbReference>
<accession>A0ABY6IU16</accession>
<evidence type="ECO:0000313" key="2">
    <source>
        <dbReference type="Proteomes" id="UP001163882"/>
    </source>
</evidence>
<dbReference type="InterPro" id="IPR007351">
    <property type="entry name" value="YjbR"/>
</dbReference>
<dbReference type="Pfam" id="PF04237">
    <property type="entry name" value="YjbR"/>
    <property type="match status" value="1"/>
</dbReference>
<dbReference type="GO" id="GO:0003677">
    <property type="term" value="F:DNA binding"/>
    <property type="evidence" value="ECO:0007669"/>
    <property type="project" value="UniProtKB-KW"/>
</dbReference>
<protein>
    <submittedName>
        <fullName evidence="1">MmcQ/YjbR family DNA-binding protein</fullName>
    </submittedName>
</protein>
<dbReference type="PANTHER" id="PTHR35145:SF1">
    <property type="entry name" value="CYTOPLASMIC PROTEIN"/>
    <property type="match status" value="1"/>
</dbReference>
<dbReference type="EMBL" id="CP107716">
    <property type="protein sequence ID" value="UYQ74133.1"/>
    <property type="molecule type" value="Genomic_DNA"/>
</dbReference>
<dbReference type="PANTHER" id="PTHR35145">
    <property type="entry name" value="CYTOPLASMIC PROTEIN-RELATED"/>
    <property type="match status" value="1"/>
</dbReference>